<evidence type="ECO:0000256" key="5">
    <source>
        <dbReference type="ARBA" id="ARBA00012513"/>
    </source>
</evidence>
<comment type="subcellular location">
    <subcellularLocation>
        <location evidence="2 20">Chromosome</location>
        <location evidence="2 20">Telomere</location>
    </subcellularLocation>
    <subcellularLocation>
        <location evidence="1 20">Nucleus</location>
    </subcellularLocation>
</comment>
<dbReference type="PROSITE" id="PS00915">
    <property type="entry name" value="PI3_4_KINASE_1"/>
    <property type="match status" value="1"/>
</dbReference>
<comment type="catalytic activity">
    <reaction evidence="18 20">
        <text>L-threonyl-[protein] + ATP = O-phospho-L-threonyl-[protein] + ADP + H(+)</text>
        <dbReference type="Rhea" id="RHEA:46608"/>
        <dbReference type="Rhea" id="RHEA-COMP:11060"/>
        <dbReference type="Rhea" id="RHEA-COMP:11605"/>
        <dbReference type="ChEBI" id="CHEBI:15378"/>
        <dbReference type="ChEBI" id="CHEBI:30013"/>
        <dbReference type="ChEBI" id="CHEBI:30616"/>
        <dbReference type="ChEBI" id="CHEBI:61977"/>
        <dbReference type="ChEBI" id="CHEBI:456216"/>
        <dbReference type="EC" id="2.7.11.1"/>
    </reaction>
</comment>
<keyword evidence="11 20" id="KW-0227">DNA damage</keyword>
<dbReference type="InterPro" id="IPR000403">
    <property type="entry name" value="PI3/4_kinase_cat_dom"/>
</dbReference>
<feature type="region of interest" description="Disordered" evidence="21">
    <location>
        <begin position="2899"/>
        <end position="2918"/>
    </location>
</feature>
<evidence type="ECO:0000256" key="10">
    <source>
        <dbReference type="ARBA" id="ARBA00022741"/>
    </source>
</evidence>
<evidence type="ECO:0000256" key="4">
    <source>
        <dbReference type="ARBA" id="ARBA00011370"/>
    </source>
</evidence>
<evidence type="ECO:0000256" key="1">
    <source>
        <dbReference type="ARBA" id="ARBA00004123"/>
    </source>
</evidence>
<dbReference type="FunFam" id="3.30.1010.10:FF:000019">
    <property type="entry name" value="Serine/threonine-protein kinase Tel1"/>
    <property type="match status" value="1"/>
</dbReference>
<evidence type="ECO:0000259" key="24">
    <source>
        <dbReference type="PROSITE" id="PS51190"/>
    </source>
</evidence>
<dbReference type="InterPro" id="IPR003152">
    <property type="entry name" value="FATC_dom"/>
</dbReference>
<evidence type="ECO:0000256" key="18">
    <source>
        <dbReference type="ARBA" id="ARBA00047899"/>
    </source>
</evidence>
<dbReference type="InterPro" id="IPR021668">
    <property type="entry name" value="TAN"/>
</dbReference>
<dbReference type="InterPro" id="IPR011009">
    <property type="entry name" value="Kinase-like_dom_sf"/>
</dbReference>
<dbReference type="Pfam" id="PF00454">
    <property type="entry name" value="PI3_PI4_kinase"/>
    <property type="match status" value="1"/>
</dbReference>
<dbReference type="InterPro" id="IPR014009">
    <property type="entry name" value="PIK_FAT"/>
</dbReference>
<evidence type="ECO:0000256" key="3">
    <source>
        <dbReference type="ARBA" id="ARBA00010769"/>
    </source>
</evidence>
<evidence type="ECO:0000256" key="6">
    <source>
        <dbReference type="ARBA" id="ARBA00014619"/>
    </source>
</evidence>
<evidence type="ECO:0000256" key="2">
    <source>
        <dbReference type="ARBA" id="ARBA00004574"/>
    </source>
</evidence>
<evidence type="ECO:0000256" key="14">
    <source>
        <dbReference type="ARBA" id="ARBA00022853"/>
    </source>
</evidence>
<keyword evidence="7 20" id="KW-0158">Chromosome</keyword>
<evidence type="ECO:0000256" key="20">
    <source>
        <dbReference type="RuleBase" id="RU365027"/>
    </source>
</evidence>
<dbReference type="SMART" id="SM01342">
    <property type="entry name" value="TAN"/>
    <property type="match status" value="1"/>
</dbReference>
<reference evidence="25 26" key="1">
    <citation type="submission" date="2016-04" db="EMBL/GenBank/DDBJ databases">
        <title>A degradative enzymes factory behind the ericoid mycorrhizal symbiosis.</title>
        <authorList>
            <consortium name="DOE Joint Genome Institute"/>
            <person name="Martino E."/>
            <person name="Morin E."/>
            <person name="Grelet G."/>
            <person name="Kuo A."/>
            <person name="Kohler A."/>
            <person name="Daghino S."/>
            <person name="Barry K."/>
            <person name="Choi C."/>
            <person name="Cichocki N."/>
            <person name="Clum A."/>
            <person name="Copeland A."/>
            <person name="Hainaut M."/>
            <person name="Haridas S."/>
            <person name="Labutti K."/>
            <person name="Lindquist E."/>
            <person name="Lipzen A."/>
            <person name="Khouja H.-R."/>
            <person name="Murat C."/>
            <person name="Ohm R."/>
            <person name="Olson A."/>
            <person name="Spatafora J."/>
            <person name="Veneault-Fourrey C."/>
            <person name="Henrissat B."/>
            <person name="Grigoriev I."/>
            <person name="Martin F."/>
            <person name="Perotto S."/>
        </authorList>
    </citation>
    <scope>NUCLEOTIDE SEQUENCE [LARGE SCALE GENOMIC DNA]</scope>
    <source>
        <strain evidence="25 26">F</strain>
    </source>
</reference>
<dbReference type="SMART" id="SM00146">
    <property type="entry name" value="PI3Kc"/>
    <property type="match status" value="1"/>
</dbReference>
<evidence type="ECO:0000256" key="13">
    <source>
        <dbReference type="ARBA" id="ARBA00022840"/>
    </source>
</evidence>
<evidence type="ECO:0000256" key="7">
    <source>
        <dbReference type="ARBA" id="ARBA00022454"/>
    </source>
</evidence>
<dbReference type="Gene3D" id="1.10.1070.11">
    <property type="entry name" value="Phosphatidylinositol 3-/4-kinase, catalytic domain"/>
    <property type="match status" value="1"/>
</dbReference>
<feature type="compositionally biased region" description="Basic and acidic residues" evidence="21">
    <location>
        <begin position="2908"/>
        <end position="2918"/>
    </location>
</feature>
<organism evidence="25 26">
    <name type="scientific">Hyaloscypha variabilis (strain UAMH 11265 / GT02V1 / F)</name>
    <name type="common">Meliniomyces variabilis</name>
    <dbReference type="NCBI Taxonomy" id="1149755"/>
    <lineage>
        <taxon>Eukaryota</taxon>
        <taxon>Fungi</taxon>
        <taxon>Dikarya</taxon>
        <taxon>Ascomycota</taxon>
        <taxon>Pezizomycotina</taxon>
        <taxon>Leotiomycetes</taxon>
        <taxon>Helotiales</taxon>
        <taxon>Hyaloscyphaceae</taxon>
        <taxon>Hyaloscypha</taxon>
        <taxon>Hyaloscypha variabilis</taxon>
    </lineage>
</organism>
<name>A0A2J6RSB3_HYAVF</name>
<dbReference type="InterPro" id="IPR016024">
    <property type="entry name" value="ARM-type_fold"/>
</dbReference>
<dbReference type="SUPFAM" id="SSF56112">
    <property type="entry name" value="Protein kinase-like (PK-like)"/>
    <property type="match status" value="1"/>
</dbReference>
<dbReference type="GO" id="GO:0000781">
    <property type="term" value="C:chromosome, telomeric region"/>
    <property type="evidence" value="ECO:0007669"/>
    <property type="project" value="UniProtKB-SubCell"/>
</dbReference>
<dbReference type="Proteomes" id="UP000235786">
    <property type="component" value="Unassembled WGS sequence"/>
</dbReference>
<feature type="domain" description="FATC" evidence="24">
    <location>
        <begin position="2933"/>
        <end position="2965"/>
    </location>
</feature>
<evidence type="ECO:0000256" key="9">
    <source>
        <dbReference type="ARBA" id="ARBA00022679"/>
    </source>
</evidence>
<keyword evidence="9 20" id="KW-0808">Transferase</keyword>
<dbReference type="PANTHER" id="PTHR37079:SF4">
    <property type="entry name" value="SERINE_THREONINE-PROTEIN KINASE ATM"/>
    <property type="match status" value="1"/>
</dbReference>
<dbReference type="SUPFAM" id="SSF48371">
    <property type="entry name" value="ARM repeat"/>
    <property type="match status" value="2"/>
</dbReference>
<dbReference type="Pfam" id="PF02260">
    <property type="entry name" value="FATC"/>
    <property type="match status" value="1"/>
</dbReference>
<dbReference type="SMART" id="SM01343">
    <property type="entry name" value="FATC"/>
    <property type="match status" value="1"/>
</dbReference>
<dbReference type="GO" id="GO:0106310">
    <property type="term" value="F:protein serine kinase activity"/>
    <property type="evidence" value="ECO:0007669"/>
    <property type="project" value="RHEA"/>
</dbReference>
<dbReference type="PROSITE" id="PS51189">
    <property type="entry name" value="FAT"/>
    <property type="match status" value="1"/>
</dbReference>
<dbReference type="EMBL" id="KZ613944">
    <property type="protein sequence ID" value="PMD41409.1"/>
    <property type="molecule type" value="Genomic_DNA"/>
</dbReference>
<evidence type="ECO:0000256" key="15">
    <source>
        <dbReference type="ARBA" id="ARBA00022895"/>
    </source>
</evidence>
<keyword evidence="12 20" id="KW-0418">Kinase</keyword>
<comment type="function">
    <text evidence="17 20">Serine/threonine protein kinase which activates checkpoint signaling upon genotoxic stresses such as ionizing radiation (IR), ultraviolet light (UV), or DNA replication stalling, thereby acting as a DNA damage sensor. Recognizes the substrate consensus sequence [ST]-Q. Phosphorylates histone H2A to form H2AS128ph (gamma-H2A) at sites of DNA damage, involved in the regulation of DNA damage response mechanism. Required for the control of telomere length and genome stability.</text>
</comment>
<evidence type="ECO:0000256" key="12">
    <source>
        <dbReference type="ARBA" id="ARBA00022777"/>
    </source>
</evidence>
<keyword evidence="13 20" id="KW-0067">ATP-binding</keyword>
<dbReference type="GO" id="GO:0006281">
    <property type="term" value="P:DNA repair"/>
    <property type="evidence" value="ECO:0007669"/>
    <property type="project" value="InterPro"/>
</dbReference>
<feature type="domain" description="PI3K/PI4K catalytic" evidence="22">
    <location>
        <begin position="2609"/>
        <end position="2922"/>
    </location>
</feature>
<dbReference type="Gene3D" id="3.30.1010.10">
    <property type="entry name" value="Phosphatidylinositol 3-kinase Catalytic Subunit, Chain A, domain 4"/>
    <property type="match status" value="1"/>
</dbReference>
<dbReference type="PROSITE" id="PS51190">
    <property type="entry name" value="FATC"/>
    <property type="match status" value="1"/>
</dbReference>
<keyword evidence="8 20" id="KW-0723">Serine/threonine-protein kinase</keyword>
<dbReference type="InterPro" id="IPR044107">
    <property type="entry name" value="PIKKc_ATM"/>
</dbReference>
<proteinExistence type="inferred from homology"/>
<dbReference type="InterPro" id="IPR038980">
    <property type="entry name" value="ATM_plant"/>
</dbReference>
<dbReference type="GO" id="GO:0035556">
    <property type="term" value="P:intracellular signal transduction"/>
    <property type="evidence" value="ECO:0007669"/>
    <property type="project" value="UniProtKB-ARBA"/>
</dbReference>
<dbReference type="EC" id="2.7.11.1" evidence="5 20"/>
<accession>A0A2J6RSB3</accession>
<evidence type="ECO:0000256" key="19">
    <source>
        <dbReference type="ARBA" id="ARBA00048679"/>
    </source>
</evidence>
<dbReference type="Pfam" id="PF11640">
    <property type="entry name" value="TAN"/>
    <property type="match status" value="1"/>
</dbReference>
<evidence type="ECO:0000256" key="16">
    <source>
        <dbReference type="ARBA" id="ARBA00023242"/>
    </source>
</evidence>
<keyword evidence="14 20" id="KW-0156">Chromatin regulator</keyword>
<dbReference type="InterPro" id="IPR018936">
    <property type="entry name" value="PI3/4_kinase_CS"/>
</dbReference>
<evidence type="ECO:0000256" key="21">
    <source>
        <dbReference type="SAM" id="MobiDB-lite"/>
    </source>
</evidence>
<gene>
    <name evidence="25" type="ORF">L207DRAFT_581848</name>
</gene>
<dbReference type="CDD" id="cd05171">
    <property type="entry name" value="PIKKc_ATM"/>
    <property type="match status" value="1"/>
</dbReference>
<comment type="subunit">
    <text evidence="4">Associates with DNA double-strand breaks.</text>
</comment>
<dbReference type="GO" id="GO:0004674">
    <property type="term" value="F:protein serine/threonine kinase activity"/>
    <property type="evidence" value="ECO:0007669"/>
    <property type="project" value="UniProtKB-KW"/>
</dbReference>
<dbReference type="InterPro" id="IPR036940">
    <property type="entry name" value="PI3/4_kinase_cat_sf"/>
</dbReference>
<dbReference type="STRING" id="1149755.A0A2J6RSB3"/>
<sequence length="2965" mass="332823">MGKSGGETAEIRLNLVLEALDSRTQTSRAQAVKDLLTLFDRMRKDSNVDKLSDKAYHKIFETLFKTVLTEKSSFHTATKTTLSAATTRLTACADAVRVVVEAGVTKFKIKTVEAIAEHIIQTLPNPGSGYYKPLAQHYLQALHILFKHQANVERLKSSIWFDVVHFFIQGINQYVPDDDGGASGLSRSFQGLGRSLLSGSMPRSTTSSGHTQRQHSLTRSNVEDLFQILLLFVSASNAPLPEVYPMVVDSTVRFLRSQGSHASQVDQRAFSTLNAVLQYTRIDHVSQTQMIARDVIPVISRFWQGKAVAKDEMLNSVRDEMLILLFNVYLHLERGIINDDAELLSKVEDLLDILRADYARRSDRDQLQLEDLEMIDFGAKPCKDTPFRLRAFKLRPHNQKDERNWAHLQVIGMLERLVAFGHRQKTIAVDREEEEEKHPRKRRRVSRPLDHLLDPLRSDDARVRLAALQALPFVLETCHLQCSLLTELLALLHTCAGDKRDHIASWALLAIASCAHQDVASEISIADWTQHWRVGIRSLTFSATSRAAALELHAIVARNLVPYHDIGEDIETIVTSADASGPAVLSDSGLFLMTHLLHARITEVPGASLAASQHVIRWLFARWDPVDKFFADNYAKHAQPHSIMTLLRTCLGLHRVDLSPTSITSCGFVAQAWQHHLDTQDFLRYILLLDNPVAERTECSCLSCPKDDSSSNTIHILNTAHFQSSRKVILELLYPKSNDILESWKNYAVERPYTTSADRFRSTFYSCILMALLMRHFVNFDSVQLTSIETNLIGLCTELMSFLRGGDTGDPKGVSILYDILFQSIHPYVPLCGTPDFQHLSGKEPHILKLFIIIAKVLIDRVAQNDEASVPNDDLMDLDDFSNVRSQTHPESLMSVMPRRYLSLDMWSGSFNLVVRGRLLLIAAVNDNPDMAGYVPSQFIDQFVSLSDEEIISSQRLLQDILVSDVVLDETHATSILERLAGILSSNAYDRCEVALGMCLDGLAGLEKFWSSSGGSGGVDAGSQMYSWFINAALNKGVASPEVLKRMARLLLILMRTSPEYGTDDSDLPSPRSSLFTVLEKGNASVKFYVGSELHKVFKLFILKDHDDVFVDIMGKLPRDSDWLEGIYARLFVFEKLASNWPTLLRRCIYHLFETAGKLPECVEHATRCVKNISLALKVDGPREVFALFAPQMLFTWLAPDEKDKDRKPGDIEKIPFQIFGFSSLQGLLEDAQEEMTALLVMRDQDQYIKELGRLLDVNDAVLLRRSFTKIIAYSVAWDTCSPHTKSSKIYVSGEARVKKMLGISAFGELINLHFADIIALFFNLINHENKVEESYEKKEPFKYAAKIMREIKRFSCSDVELPPNQQPTFRPKYLGLEIQHLCGRTQHQTSTLYTPPLLTSIARKLLNTVHPALGSLHACSVLRKLRTLISLAGESATQGYPLEMLLQSVGAFLTDPECTDDAIGIIQYLMSQGSVHLLQVPSFVAGITLSILGSLRALLHSTKASTTQESQYKNTKSKAEAFHAWIGQYLERYNSPALNDQLRMHFKTLVQSALQTTVVGNANYDTAESHLLHQLLKDEQMDRSLLSRPSRELALSMLCSNFQGPESFRTDIFGKDDLSIANAAVVWKSCKGLMNRQYLSWAARVLGRAFAASGHIHEELLQESNLSKLKELILAQDDWGDSRGGILSLLQELTLGHDAQVLGLAETALRLIVSTSDDALASLCQRYLSESLAAASIWMPYEVPPSELDPTPQELSLDEHLHADAILSDHWIRDLSIAIAQAVPNDHLLLSLVPILRKVPGFADQAFPFILHLALSVSTQTHHARKREISYAFGAWFENSKIAPKNNLKMLLNAILFLRTQPVPGEKSTAERLRWLDIDYMKAAAAAAECGMFKTALLFVEEVCSQPTRSSRRSSTLNSDQNDIPTSLLLSIFESIDDPDMYYGVQQSANLATILARFEYEKDGPKSLAFHGAQYDSHIRRQNPESNQDVQSLVKALDVLSLSGLSQSLLQAQKTIGMTPASLDSMFRTARKLEQWDIPVPSTSSSNSITVYKTFQAVNNSLDYPTILLAINEGLESTMNTLVKQDLGATALHDSLRTLATLAEIDEVLSSRGSQQFEEILARFQTRAGWMKIGRYATLHVYTFKADRRNSFDDVNQVLSCRTTTLSTLSQQPRLQQMINVKVLDTRLVEVQSALLASSINRAHNALQESLSLATSMIGLIEPCLEVGVYSEVAIQMETANALWDQGEMASSIGMLQSLDNVLLLKKQTIPVGRSNLLSRIGQQVSVARLEKADRIIERYLKPALKELRGRTRGTDPGEVFHQFAVFCDQQLQDPDSLEDLERLKKLSKDKAEEVKSYKRLYRDAATAHDKKKYLDYLTKHETWLKLDEEELQRHNSSRDEFLRQCLENYLLSLAASDDHDGNALRFSALWLEHSEDTLANDAVLKYRKDVPSRKFAPLMNQLASRLQNTSVKFQQLLFDLVLQICTEHPYHGMYQIYAGANSRTNPRDESAVSRKTATVKIAERLGKQQTTEQIWAAIQSTNKYYVFLAGEKDEQRYKTGRKISLKDSPALGRLQTSFNKYKVPPPTMQIELSAVLDYSNVPHIVRLEPQMTIASGVSLPKIITTLGSNGAKFKQLVKGGADDLRQDAIMEQVFDQVSQLLESNRSTRQRNLSIRTYKVLPLTSTAGVIEFVQNTMPLHEYLMPAHERYYPKDIKGSQCRKEISDAQKTSVENRVRAYRNVTDRFHPVMRYFFTEKFNNPDVWFVKRLAYTRSTAAISILGHVLGLGDRHGHNILLDTESGEVVHIDLGVAFEMGRVLPVPELVPFRLTRDIVDGMGITKTEGVFRRCCEFTLEALRKEAYSIMTILDVLRYDPLYSWSISPVRLAKIQQAQSAAPAATDVGNASERPKEAVNESGEAERALTIVNKKLSKTLSVTATVNDLINQASDERNLAVLYSGWAAYA</sequence>
<keyword evidence="10 20" id="KW-0547">Nucleotide-binding</keyword>
<evidence type="ECO:0000259" key="23">
    <source>
        <dbReference type="PROSITE" id="PS51189"/>
    </source>
</evidence>
<keyword evidence="16 20" id="KW-0539">Nucleus</keyword>
<comment type="similarity">
    <text evidence="3 20">Belongs to the PI3/PI4-kinase family. ATM subfamily.</text>
</comment>
<evidence type="ECO:0000256" key="11">
    <source>
        <dbReference type="ARBA" id="ARBA00022763"/>
    </source>
</evidence>
<evidence type="ECO:0000256" key="8">
    <source>
        <dbReference type="ARBA" id="ARBA00022527"/>
    </source>
</evidence>
<dbReference type="GO" id="GO:0006325">
    <property type="term" value="P:chromatin organization"/>
    <property type="evidence" value="ECO:0007669"/>
    <property type="project" value="UniProtKB-KW"/>
</dbReference>
<evidence type="ECO:0000313" key="26">
    <source>
        <dbReference type="Proteomes" id="UP000235786"/>
    </source>
</evidence>
<keyword evidence="26" id="KW-1185">Reference proteome</keyword>
<feature type="domain" description="FAT" evidence="23">
    <location>
        <begin position="1883"/>
        <end position="2504"/>
    </location>
</feature>
<protein>
    <recommendedName>
        <fullName evidence="6 20">Serine/threonine-protein kinase Tel1</fullName>
        <ecNumber evidence="5 20">2.7.11.1</ecNumber>
    </recommendedName>
</protein>
<dbReference type="PROSITE" id="PS50290">
    <property type="entry name" value="PI3_4_KINASE_3"/>
    <property type="match status" value="1"/>
</dbReference>
<dbReference type="GO" id="GO:0005634">
    <property type="term" value="C:nucleus"/>
    <property type="evidence" value="ECO:0007669"/>
    <property type="project" value="UniProtKB-SubCell"/>
</dbReference>
<dbReference type="PROSITE" id="PS00916">
    <property type="entry name" value="PI3_4_KINASE_2"/>
    <property type="match status" value="1"/>
</dbReference>
<keyword evidence="15 20" id="KW-0779">Telomere</keyword>
<evidence type="ECO:0000313" key="25">
    <source>
        <dbReference type="EMBL" id="PMD41409.1"/>
    </source>
</evidence>
<dbReference type="GO" id="GO:0005524">
    <property type="term" value="F:ATP binding"/>
    <property type="evidence" value="ECO:0007669"/>
    <property type="project" value="UniProtKB-KW"/>
</dbReference>
<comment type="catalytic activity">
    <reaction evidence="19">
        <text>L-seryl-[protein] + ATP = O-phospho-L-seryl-[protein] + ADP + H(+)</text>
        <dbReference type="Rhea" id="RHEA:17989"/>
        <dbReference type="Rhea" id="RHEA-COMP:9863"/>
        <dbReference type="Rhea" id="RHEA-COMP:11604"/>
        <dbReference type="ChEBI" id="CHEBI:15378"/>
        <dbReference type="ChEBI" id="CHEBI:29999"/>
        <dbReference type="ChEBI" id="CHEBI:30616"/>
        <dbReference type="ChEBI" id="CHEBI:83421"/>
        <dbReference type="ChEBI" id="CHEBI:456216"/>
        <dbReference type="EC" id="2.7.11.1"/>
    </reaction>
</comment>
<evidence type="ECO:0000256" key="17">
    <source>
        <dbReference type="ARBA" id="ARBA00025079"/>
    </source>
</evidence>
<evidence type="ECO:0000259" key="22">
    <source>
        <dbReference type="PROSITE" id="PS50290"/>
    </source>
</evidence>
<dbReference type="OrthoDB" id="381190at2759"/>
<dbReference type="PANTHER" id="PTHR37079">
    <property type="entry name" value="SERINE/THREONINE-PROTEIN KINASE ATM"/>
    <property type="match status" value="1"/>
</dbReference>